<keyword evidence="2" id="KW-1185">Reference proteome</keyword>
<reference evidence="2" key="1">
    <citation type="journal article" date="2019" name="Int. J. Syst. Evol. Microbiol.">
        <title>The Global Catalogue of Microorganisms (GCM) 10K type strain sequencing project: providing services to taxonomists for standard genome sequencing and annotation.</title>
        <authorList>
            <consortium name="The Broad Institute Genomics Platform"/>
            <consortium name="The Broad Institute Genome Sequencing Center for Infectious Disease"/>
            <person name="Wu L."/>
            <person name="Ma J."/>
        </authorList>
    </citation>
    <scope>NUCLEOTIDE SEQUENCE [LARGE SCALE GENOMIC DNA]</scope>
    <source>
        <strain evidence="2">CGMCC 1.15790</strain>
    </source>
</reference>
<accession>A0ABW0U9C6</accession>
<evidence type="ECO:0000313" key="1">
    <source>
        <dbReference type="EMBL" id="MFC5628854.1"/>
    </source>
</evidence>
<proteinExistence type="predicted"/>
<dbReference type="Proteomes" id="UP001596143">
    <property type="component" value="Unassembled WGS sequence"/>
</dbReference>
<name>A0ABW0U9C6_9BACI</name>
<dbReference type="InterPro" id="IPR026988">
    <property type="entry name" value="YaaC-like"/>
</dbReference>
<protein>
    <submittedName>
        <fullName evidence="1">YaaC family protein</fullName>
    </submittedName>
</protein>
<sequence length="241" mass="28564">MMLSSDALFSYFIPYESQEMLRRFLVRTYEQQPSFKEKATKLSYQNAATLHYEWMIGKTYWQEGMLASFYVQPLLYFYGMTHFLKGIILLNDPYYPANSDVLAHGVTSRKRKKKGYSFLEDEVKVQKRGFFPHFSKELFHVEHVTGEKWQMGHLLYSLPYMQSLMQQCQLADFSSLVKKLHPLAIHFLLLYNLSMICRYEAEWWGELLTLSHSEDYPVVKHYLMTVAHQVPPLFQPFFMSG</sequence>
<gene>
    <name evidence="1" type="ORF">ACFPTR_08190</name>
</gene>
<organism evidence="1 2">
    <name type="scientific">Aliibacillus thermotolerans</name>
    <dbReference type="NCBI Taxonomy" id="1834418"/>
    <lineage>
        <taxon>Bacteria</taxon>
        <taxon>Bacillati</taxon>
        <taxon>Bacillota</taxon>
        <taxon>Bacilli</taxon>
        <taxon>Bacillales</taxon>
        <taxon>Bacillaceae</taxon>
        <taxon>Aliibacillus</taxon>
    </lineage>
</organism>
<evidence type="ECO:0000313" key="2">
    <source>
        <dbReference type="Proteomes" id="UP001596143"/>
    </source>
</evidence>
<dbReference type="Pfam" id="PF14175">
    <property type="entry name" value="YaaC"/>
    <property type="match status" value="2"/>
</dbReference>
<comment type="caution">
    <text evidence="1">The sequence shown here is derived from an EMBL/GenBank/DDBJ whole genome shotgun (WGS) entry which is preliminary data.</text>
</comment>
<dbReference type="EMBL" id="JBHSPF010000036">
    <property type="protein sequence ID" value="MFC5628854.1"/>
    <property type="molecule type" value="Genomic_DNA"/>
</dbReference>